<comment type="caution">
    <text evidence="1">The sequence shown here is derived from an EMBL/GenBank/DDBJ whole genome shotgun (WGS) entry which is preliminary data.</text>
</comment>
<dbReference type="Pfam" id="PF14026">
    <property type="entry name" value="SCO4226-like"/>
    <property type="match status" value="1"/>
</dbReference>
<protein>
    <submittedName>
        <fullName evidence="1">Nickel-binding protein</fullName>
    </submittedName>
</protein>
<proteinExistence type="predicted"/>
<dbReference type="Proteomes" id="UP001597151">
    <property type="component" value="Unassembled WGS sequence"/>
</dbReference>
<keyword evidence="2" id="KW-1185">Reference proteome</keyword>
<reference evidence="2" key="1">
    <citation type="journal article" date="2019" name="Int. J. Syst. Evol. Microbiol.">
        <title>The Global Catalogue of Microorganisms (GCM) 10K type strain sequencing project: providing services to taxonomists for standard genome sequencing and annotation.</title>
        <authorList>
            <consortium name="The Broad Institute Genomics Platform"/>
            <consortium name="The Broad Institute Genome Sequencing Center for Infectious Disease"/>
            <person name="Wu L."/>
            <person name="Ma J."/>
        </authorList>
    </citation>
    <scope>NUCLEOTIDE SEQUENCE [LARGE SCALE GENOMIC DNA]</scope>
    <source>
        <strain evidence="2">CCUG 55328</strain>
    </source>
</reference>
<dbReference type="EMBL" id="JBHTKR010000001">
    <property type="protein sequence ID" value="MFD1193482.1"/>
    <property type="molecule type" value="Genomic_DNA"/>
</dbReference>
<dbReference type="RefSeq" id="WP_380788792.1">
    <property type="nucleotide sequence ID" value="NZ_JBHTKR010000001.1"/>
</dbReference>
<evidence type="ECO:0000313" key="2">
    <source>
        <dbReference type="Proteomes" id="UP001597151"/>
    </source>
</evidence>
<dbReference type="InterPro" id="IPR025336">
    <property type="entry name" value="SCO4226-like"/>
</dbReference>
<gene>
    <name evidence="1" type="ORF">ACFQ3C_02210</name>
</gene>
<accession>A0ABW3TBW2</accession>
<name>A0ABW3TBW2_9RHOB</name>
<evidence type="ECO:0000313" key="1">
    <source>
        <dbReference type="EMBL" id="MFD1193482.1"/>
    </source>
</evidence>
<organism evidence="1 2">
    <name type="scientific">Seohaeicola saemankumensis</name>
    <dbReference type="NCBI Taxonomy" id="481181"/>
    <lineage>
        <taxon>Bacteria</taxon>
        <taxon>Pseudomonadati</taxon>
        <taxon>Pseudomonadota</taxon>
        <taxon>Alphaproteobacteria</taxon>
        <taxon>Rhodobacterales</taxon>
        <taxon>Roseobacteraceae</taxon>
        <taxon>Seohaeicola</taxon>
    </lineage>
</organism>
<sequence length="94" mass="10432">MNLYMIRRPSAWADQADLEKTAAISARIGDEEMPDQVRWIRSYVLSEPDGRLGTCCIYEAVNEDALREHARCVGMPGEDITPIGATVVIRPDPG</sequence>